<protein>
    <submittedName>
        <fullName evidence="2">Uncharacterized protein</fullName>
    </submittedName>
</protein>
<evidence type="ECO:0000313" key="2">
    <source>
        <dbReference type="EMBL" id="MPC27290.1"/>
    </source>
</evidence>
<feature type="compositionally biased region" description="Basic and acidic residues" evidence="1">
    <location>
        <begin position="153"/>
        <end position="162"/>
    </location>
</feature>
<reference evidence="2 3" key="1">
    <citation type="submission" date="2019-05" db="EMBL/GenBank/DDBJ databases">
        <title>Another draft genome of Portunus trituberculatus and its Hox gene families provides insights of decapod evolution.</title>
        <authorList>
            <person name="Jeong J.-H."/>
            <person name="Song I."/>
            <person name="Kim S."/>
            <person name="Choi T."/>
            <person name="Kim D."/>
            <person name="Ryu S."/>
            <person name="Kim W."/>
        </authorList>
    </citation>
    <scope>NUCLEOTIDE SEQUENCE [LARGE SCALE GENOMIC DNA]</scope>
    <source>
        <tissue evidence="2">Muscle</tissue>
    </source>
</reference>
<feature type="compositionally biased region" description="Basic and acidic residues" evidence="1">
    <location>
        <begin position="125"/>
        <end position="142"/>
    </location>
</feature>
<gene>
    <name evidence="2" type="ORF">E2C01_020458</name>
</gene>
<dbReference type="Proteomes" id="UP000324222">
    <property type="component" value="Unassembled WGS sequence"/>
</dbReference>
<evidence type="ECO:0000313" key="3">
    <source>
        <dbReference type="Proteomes" id="UP000324222"/>
    </source>
</evidence>
<feature type="region of interest" description="Disordered" evidence="1">
    <location>
        <begin position="1"/>
        <end position="40"/>
    </location>
</feature>
<dbReference type="EMBL" id="VSRR010001721">
    <property type="protein sequence ID" value="MPC27290.1"/>
    <property type="molecule type" value="Genomic_DNA"/>
</dbReference>
<dbReference type="AlphaFoldDB" id="A0A5B7E065"/>
<keyword evidence="3" id="KW-1185">Reference proteome</keyword>
<feature type="compositionally biased region" description="Basic and acidic residues" evidence="1">
    <location>
        <begin position="173"/>
        <end position="182"/>
    </location>
</feature>
<name>A0A5B7E065_PORTR</name>
<comment type="caution">
    <text evidence="2">The sequence shown here is derived from an EMBL/GenBank/DDBJ whole genome shotgun (WGS) entry which is preliminary data.</text>
</comment>
<organism evidence="2 3">
    <name type="scientific">Portunus trituberculatus</name>
    <name type="common">Swimming crab</name>
    <name type="synonym">Neptunus trituberculatus</name>
    <dbReference type="NCBI Taxonomy" id="210409"/>
    <lineage>
        <taxon>Eukaryota</taxon>
        <taxon>Metazoa</taxon>
        <taxon>Ecdysozoa</taxon>
        <taxon>Arthropoda</taxon>
        <taxon>Crustacea</taxon>
        <taxon>Multicrustacea</taxon>
        <taxon>Malacostraca</taxon>
        <taxon>Eumalacostraca</taxon>
        <taxon>Eucarida</taxon>
        <taxon>Decapoda</taxon>
        <taxon>Pleocyemata</taxon>
        <taxon>Brachyura</taxon>
        <taxon>Eubrachyura</taxon>
        <taxon>Portunoidea</taxon>
        <taxon>Portunidae</taxon>
        <taxon>Portuninae</taxon>
        <taxon>Portunus</taxon>
    </lineage>
</organism>
<evidence type="ECO:0000256" key="1">
    <source>
        <dbReference type="SAM" id="MobiDB-lite"/>
    </source>
</evidence>
<sequence length="229" mass="24924">MDGGVGASLRQSRGPRITSPPAGEVVGAASPGTLAVPPRTPATLRLKKVGWSPTHSRATYSVILRLPPRRAICEHGSGTGRLLDHAGKARGGKTKTRPTQALQTDSTGQAGRRMTERRKGRRTGRGREKRSVLYILRTEEKSKRHRGKGQVGGRERQSRSRTLEGNGWLAGEGKARPPEPGRGRQGKRPPGMVSGEARRRGPAPQGCVSLLQRRPAPRHPWYLHPRRGP</sequence>
<feature type="compositionally biased region" description="Polar residues" evidence="1">
    <location>
        <begin position="97"/>
        <end position="109"/>
    </location>
</feature>
<proteinExistence type="predicted"/>
<feature type="region of interest" description="Disordered" evidence="1">
    <location>
        <begin position="77"/>
        <end position="229"/>
    </location>
</feature>
<feature type="compositionally biased region" description="Basic residues" evidence="1">
    <location>
        <begin position="115"/>
        <end position="124"/>
    </location>
</feature>
<accession>A0A5B7E065</accession>